<reference evidence="1 2" key="1">
    <citation type="journal article" date="2016" name="Genome Announc.">
        <title>Draft Genome Sequence of Paenibacillus amylolyticus Heshi-A3, Isolated from Fermented Rice Bran in a Japanese Fermented Seafood Dish.</title>
        <authorList>
            <person name="Akuzawa S."/>
            <person name="Nagaoka J."/>
            <person name="Kanekatsu M."/>
            <person name="Kubota E."/>
            <person name="Ohtake R."/>
            <person name="Suzuki T."/>
            <person name="Kanesaki Y."/>
        </authorList>
    </citation>
    <scope>NUCLEOTIDE SEQUENCE [LARGE SCALE GENOMIC DNA]</scope>
    <source>
        <strain evidence="1 2">Heshi-A3</strain>
    </source>
</reference>
<accession>A0A117I1Q3</accession>
<evidence type="ECO:0000313" key="1">
    <source>
        <dbReference type="EMBL" id="GAS82503.1"/>
    </source>
</evidence>
<evidence type="ECO:0000313" key="2">
    <source>
        <dbReference type="Proteomes" id="UP000069697"/>
    </source>
</evidence>
<dbReference type="EMBL" id="BCNV01000001">
    <property type="protein sequence ID" value="GAS82503.1"/>
    <property type="molecule type" value="Genomic_DNA"/>
</dbReference>
<protein>
    <submittedName>
        <fullName evidence="1">Peptidase</fullName>
    </submittedName>
</protein>
<proteinExistence type="predicted"/>
<gene>
    <name evidence="1" type="ORF">PAHA3_2577</name>
</gene>
<dbReference type="Proteomes" id="UP000069697">
    <property type="component" value="Unassembled WGS sequence"/>
</dbReference>
<comment type="caution">
    <text evidence="1">The sequence shown here is derived from an EMBL/GenBank/DDBJ whole genome shotgun (WGS) entry which is preliminary data.</text>
</comment>
<sequence>MSCTDEFTSNLLTQMAELPDEIVLITGYLRQQARYNYIVTPNGKPRWKGRFANVQR</sequence>
<reference evidence="2" key="2">
    <citation type="submission" date="2016-01" db="EMBL/GenBank/DDBJ databases">
        <title>Draft Genome Sequence of Paenibacillus amylolyticus Heshi-A3 that Was Isolated from Fermented Rice Bran with Aging Salted Mackerel, Which Was Named Heshiko as Traditional Fermented Seafood in Japan.</title>
        <authorList>
            <person name="Akuzawa S."/>
            <person name="Nakagawa J."/>
            <person name="Kanekatsu T."/>
            <person name="Kubota E."/>
            <person name="Ohtake R."/>
            <person name="Suzuki T."/>
            <person name="Kanesaki Y."/>
        </authorList>
    </citation>
    <scope>NUCLEOTIDE SEQUENCE [LARGE SCALE GENOMIC DNA]</scope>
    <source>
        <strain evidence="2">Heshi-A3</strain>
    </source>
</reference>
<name>A0A117I1Q3_PAEAM</name>
<organism evidence="1 2">
    <name type="scientific">Paenibacillus amylolyticus</name>
    <dbReference type="NCBI Taxonomy" id="1451"/>
    <lineage>
        <taxon>Bacteria</taxon>
        <taxon>Bacillati</taxon>
        <taxon>Bacillota</taxon>
        <taxon>Bacilli</taxon>
        <taxon>Bacillales</taxon>
        <taxon>Paenibacillaceae</taxon>
        <taxon>Paenibacillus</taxon>
    </lineage>
</organism>
<dbReference type="AlphaFoldDB" id="A0A117I1Q3"/>